<dbReference type="SUPFAM" id="SSF53850">
    <property type="entry name" value="Periplasmic binding protein-like II"/>
    <property type="match status" value="1"/>
</dbReference>
<feature type="region of interest" description="Disordered" evidence="6">
    <location>
        <begin position="299"/>
        <end position="323"/>
    </location>
</feature>
<dbReference type="PRINTS" id="PR00039">
    <property type="entry name" value="HTHLYSR"/>
</dbReference>
<dbReference type="InterPro" id="IPR036390">
    <property type="entry name" value="WH_DNA-bd_sf"/>
</dbReference>
<evidence type="ECO:0000256" key="5">
    <source>
        <dbReference type="ARBA" id="ARBA00023163"/>
    </source>
</evidence>
<comment type="similarity">
    <text evidence="1">Belongs to the LysR transcriptional regulatory family.</text>
</comment>
<dbReference type="PROSITE" id="PS50931">
    <property type="entry name" value="HTH_LYSR"/>
    <property type="match status" value="1"/>
</dbReference>
<evidence type="ECO:0000313" key="8">
    <source>
        <dbReference type="EMBL" id="VTR57028.1"/>
    </source>
</evidence>
<dbReference type="AlphaFoldDB" id="A0A4V6Z377"/>
<dbReference type="Pfam" id="PF00126">
    <property type="entry name" value="HTH_1"/>
    <property type="match status" value="1"/>
</dbReference>
<dbReference type="FunFam" id="1.10.10.10:FF:000001">
    <property type="entry name" value="LysR family transcriptional regulator"/>
    <property type="match status" value="1"/>
</dbReference>
<accession>A0A4V6Z377</accession>
<dbReference type="InterPro" id="IPR000847">
    <property type="entry name" value="LysR_HTH_N"/>
</dbReference>
<name>A0A4V6Z377_SERFO</name>
<evidence type="ECO:0000256" key="6">
    <source>
        <dbReference type="SAM" id="MobiDB-lite"/>
    </source>
</evidence>
<evidence type="ECO:0000256" key="4">
    <source>
        <dbReference type="ARBA" id="ARBA00023125"/>
    </source>
</evidence>
<keyword evidence="5" id="KW-0804">Transcription</keyword>
<dbReference type="PANTHER" id="PTHR30537:SF5">
    <property type="entry name" value="HTH-TYPE TRANSCRIPTIONAL ACTIVATOR TTDR-RELATED"/>
    <property type="match status" value="1"/>
</dbReference>
<keyword evidence="2" id="KW-0678">Repressor</keyword>
<protein>
    <submittedName>
        <fullName evidence="8">D-malate degradation protein R</fullName>
    </submittedName>
</protein>
<keyword evidence="4" id="KW-0238">DNA-binding</keyword>
<keyword evidence="3" id="KW-0805">Transcription regulation</keyword>
<dbReference type="SUPFAM" id="SSF46785">
    <property type="entry name" value="Winged helix' DNA-binding domain"/>
    <property type="match status" value="1"/>
</dbReference>
<evidence type="ECO:0000259" key="7">
    <source>
        <dbReference type="PROSITE" id="PS50931"/>
    </source>
</evidence>
<dbReference type="CDD" id="cd08422">
    <property type="entry name" value="PBP2_CrgA_like"/>
    <property type="match status" value="1"/>
</dbReference>
<dbReference type="Gene3D" id="3.40.190.290">
    <property type="match status" value="1"/>
</dbReference>
<reference evidence="8" key="1">
    <citation type="submission" date="2019-05" db="EMBL/GenBank/DDBJ databases">
        <authorList>
            <consortium name="Pathogen Informatics"/>
        </authorList>
    </citation>
    <scope>NUCLEOTIDE SEQUENCE [LARGE SCALE GENOMIC DNA]</scope>
    <source>
        <strain evidence="8">NCTC12965</strain>
    </source>
</reference>
<dbReference type="InterPro" id="IPR036388">
    <property type="entry name" value="WH-like_DNA-bd_sf"/>
</dbReference>
<dbReference type="GO" id="GO:0003700">
    <property type="term" value="F:DNA-binding transcription factor activity"/>
    <property type="evidence" value="ECO:0007669"/>
    <property type="project" value="InterPro"/>
</dbReference>
<dbReference type="Gene3D" id="1.10.10.10">
    <property type="entry name" value="Winged helix-like DNA-binding domain superfamily/Winged helix DNA-binding domain"/>
    <property type="match status" value="1"/>
</dbReference>
<gene>
    <name evidence="8" type="primary">dmlR_20</name>
    <name evidence="8" type="ORF">NCTC12965_07271</name>
</gene>
<evidence type="ECO:0000256" key="1">
    <source>
        <dbReference type="ARBA" id="ARBA00009437"/>
    </source>
</evidence>
<organism evidence="8">
    <name type="scientific">Serratia fonticola</name>
    <dbReference type="NCBI Taxonomy" id="47917"/>
    <lineage>
        <taxon>Bacteria</taxon>
        <taxon>Pseudomonadati</taxon>
        <taxon>Pseudomonadota</taxon>
        <taxon>Gammaproteobacteria</taxon>
        <taxon>Enterobacterales</taxon>
        <taxon>Yersiniaceae</taxon>
        <taxon>Serratia</taxon>
    </lineage>
</organism>
<proteinExistence type="inferred from homology"/>
<feature type="domain" description="HTH lysR-type" evidence="7">
    <location>
        <begin position="15"/>
        <end position="59"/>
    </location>
</feature>
<dbReference type="PANTHER" id="PTHR30537">
    <property type="entry name" value="HTH-TYPE TRANSCRIPTIONAL REGULATOR"/>
    <property type="match status" value="1"/>
</dbReference>
<dbReference type="GO" id="GO:0003677">
    <property type="term" value="F:DNA binding"/>
    <property type="evidence" value="ECO:0007669"/>
    <property type="project" value="UniProtKB-KW"/>
</dbReference>
<evidence type="ECO:0000256" key="3">
    <source>
        <dbReference type="ARBA" id="ARBA00023015"/>
    </source>
</evidence>
<dbReference type="EMBL" id="CABEEZ010000140">
    <property type="protein sequence ID" value="VTR57028.1"/>
    <property type="molecule type" value="Genomic_DNA"/>
</dbReference>
<sequence length="323" mass="35327">MDKLGDYATYISVFEAGSFSVAARRLNVGQPAVSKAIVRLEQQLNTRLLLRSTHGLRPTEAGQQLYLRAKHILNEVAETESAVSGVAEALTGRLRVASSAVFSRMIELPDLTRFLHDNPELAMDLLLDEGELGLIAEGIDIALRIGDLADSGFTARKLGSATQRVIGAPSYFARAGMPQMPRELLQHDMVIHHRAGGAEEWLFTHEQQQQQVRLQGRVRVSATECLREMVVAGFGATVACEGLFRSELREGKVVAVLPQWQLPPLALWAVFSQWALHLGQGPCLCRLYSTTAATRVTHVPHSTPARSDADPAPPSLPGRRAFP</sequence>
<dbReference type="Pfam" id="PF03466">
    <property type="entry name" value="LysR_substrate"/>
    <property type="match status" value="1"/>
</dbReference>
<dbReference type="InterPro" id="IPR058163">
    <property type="entry name" value="LysR-type_TF_proteobact-type"/>
</dbReference>
<dbReference type="InterPro" id="IPR005119">
    <property type="entry name" value="LysR_subst-bd"/>
</dbReference>
<evidence type="ECO:0000256" key="2">
    <source>
        <dbReference type="ARBA" id="ARBA00022491"/>
    </source>
</evidence>